<dbReference type="SUPFAM" id="SSF54427">
    <property type="entry name" value="NTF2-like"/>
    <property type="match status" value="1"/>
</dbReference>
<dbReference type="InterPro" id="IPR039544">
    <property type="entry name" value="Tim44-like"/>
</dbReference>
<keyword evidence="4" id="KW-0547">Nucleotide-binding</keyword>
<keyword evidence="7 13" id="KW-0653">Protein transport</keyword>
<keyword evidence="10 13" id="KW-0496">Mitochondrion</keyword>
<keyword evidence="6" id="KW-0067">ATP-binding</keyword>
<dbReference type="HOGENOM" id="CLU_020932_2_0_1"/>
<proteinExistence type="inferred from homology"/>
<feature type="region of interest" description="Disordered" evidence="15">
    <location>
        <begin position="16"/>
        <end position="43"/>
    </location>
</feature>
<feature type="coiled-coil region" evidence="14">
    <location>
        <begin position="57"/>
        <end position="84"/>
    </location>
</feature>
<dbReference type="PANTHER" id="PTHR10721">
    <property type="entry name" value="MITOCHONDRIAL IMPORT INNER MEMBRANE TRANSLOCASE SUBUNIT TIM44"/>
    <property type="match status" value="1"/>
</dbReference>
<dbReference type="GO" id="GO:0005743">
    <property type="term" value="C:mitochondrial inner membrane"/>
    <property type="evidence" value="ECO:0007669"/>
    <property type="project" value="UniProtKB-SubCell"/>
</dbReference>
<evidence type="ECO:0000256" key="14">
    <source>
        <dbReference type="SAM" id="Coils"/>
    </source>
</evidence>
<keyword evidence="18" id="KW-1185">Reference proteome</keyword>
<comment type="function">
    <text evidence="13">Essential component of the PAM complex, a complex required for the translocation of transit peptide-containing proteins from the inner membrane into the mitochondrial matrix in an ATP-dependent manner.</text>
</comment>
<keyword evidence="3 13" id="KW-0813">Transport</keyword>
<evidence type="ECO:0000256" key="7">
    <source>
        <dbReference type="ARBA" id="ARBA00022927"/>
    </source>
</evidence>
<evidence type="ECO:0000256" key="2">
    <source>
        <dbReference type="ARBA" id="ARBA00009597"/>
    </source>
</evidence>
<evidence type="ECO:0000256" key="6">
    <source>
        <dbReference type="ARBA" id="ARBA00022840"/>
    </source>
</evidence>
<comment type="subcellular location">
    <subcellularLocation>
        <location evidence="1">Mitochondrion inner membrane</location>
        <topology evidence="1">Peripheral membrane protein</topology>
    </subcellularLocation>
</comment>
<feature type="compositionally biased region" description="Low complexity" evidence="15">
    <location>
        <begin position="27"/>
        <end position="38"/>
    </location>
</feature>
<evidence type="ECO:0000256" key="11">
    <source>
        <dbReference type="ARBA" id="ARBA00023136"/>
    </source>
</evidence>
<keyword evidence="11 13" id="KW-0472">Membrane</keyword>
<dbReference type="AlphaFoldDB" id="A0A0C3Q8J0"/>
<evidence type="ECO:0000256" key="3">
    <source>
        <dbReference type="ARBA" id="ARBA00022448"/>
    </source>
</evidence>
<evidence type="ECO:0000256" key="5">
    <source>
        <dbReference type="ARBA" id="ARBA00022792"/>
    </source>
</evidence>
<dbReference type="SMART" id="SM00978">
    <property type="entry name" value="Tim44"/>
    <property type="match status" value="1"/>
</dbReference>
<evidence type="ECO:0000313" key="18">
    <source>
        <dbReference type="Proteomes" id="UP000054248"/>
    </source>
</evidence>
<keyword evidence="5 13" id="KW-0999">Mitochondrion inner membrane</keyword>
<dbReference type="OrthoDB" id="10265990at2759"/>
<evidence type="ECO:0000256" key="13">
    <source>
        <dbReference type="PIRNR" id="PIRNR037871"/>
    </source>
</evidence>
<feature type="domain" description="Tim44-like" evidence="16">
    <location>
        <begin position="284"/>
        <end position="437"/>
    </location>
</feature>
<evidence type="ECO:0000256" key="12">
    <source>
        <dbReference type="ARBA" id="ARBA00074309"/>
    </source>
</evidence>
<dbReference type="Gene3D" id="3.10.450.240">
    <property type="match status" value="1"/>
</dbReference>
<organism evidence="17 18">
    <name type="scientific">Tulasnella calospora MUT 4182</name>
    <dbReference type="NCBI Taxonomy" id="1051891"/>
    <lineage>
        <taxon>Eukaryota</taxon>
        <taxon>Fungi</taxon>
        <taxon>Dikarya</taxon>
        <taxon>Basidiomycota</taxon>
        <taxon>Agaricomycotina</taxon>
        <taxon>Agaricomycetes</taxon>
        <taxon>Cantharellales</taxon>
        <taxon>Tulasnellaceae</taxon>
        <taxon>Tulasnella</taxon>
    </lineage>
</organism>
<keyword evidence="14" id="KW-0175">Coiled coil</keyword>
<dbReference type="STRING" id="1051891.A0A0C3Q8J0"/>
<evidence type="ECO:0000256" key="10">
    <source>
        <dbReference type="ARBA" id="ARBA00023128"/>
    </source>
</evidence>
<gene>
    <name evidence="17" type="ORF">M407DRAFT_81358</name>
</gene>
<name>A0A0C3Q8J0_9AGAM</name>
<evidence type="ECO:0000256" key="15">
    <source>
        <dbReference type="SAM" id="MobiDB-lite"/>
    </source>
</evidence>
<accession>A0A0C3Q8J0</accession>
<dbReference type="Proteomes" id="UP000054248">
    <property type="component" value="Unassembled WGS sequence"/>
</dbReference>
<reference evidence="18" key="2">
    <citation type="submission" date="2015-01" db="EMBL/GenBank/DDBJ databases">
        <title>Evolutionary Origins and Diversification of the Mycorrhizal Mutualists.</title>
        <authorList>
            <consortium name="DOE Joint Genome Institute"/>
            <consortium name="Mycorrhizal Genomics Consortium"/>
            <person name="Kohler A."/>
            <person name="Kuo A."/>
            <person name="Nagy L.G."/>
            <person name="Floudas D."/>
            <person name="Copeland A."/>
            <person name="Barry K.W."/>
            <person name="Cichocki N."/>
            <person name="Veneault-Fourrey C."/>
            <person name="LaButti K."/>
            <person name="Lindquist E.A."/>
            <person name="Lipzen A."/>
            <person name="Lundell T."/>
            <person name="Morin E."/>
            <person name="Murat C."/>
            <person name="Riley R."/>
            <person name="Ohm R."/>
            <person name="Sun H."/>
            <person name="Tunlid A."/>
            <person name="Henrissat B."/>
            <person name="Grigoriev I.V."/>
            <person name="Hibbett D.S."/>
            <person name="Martin F."/>
        </authorList>
    </citation>
    <scope>NUCLEOTIDE SEQUENCE [LARGE SCALE GENOMIC DNA]</scope>
    <source>
        <strain evidence="18">MUT 4182</strain>
    </source>
</reference>
<evidence type="ECO:0000259" key="16">
    <source>
        <dbReference type="SMART" id="SM00978"/>
    </source>
</evidence>
<keyword evidence="8" id="KW-0809">Transit peptide</keyword>
<evidence type="ECO:0000256" key="8">
    <source>
        <dbReference type="ARBA" id="ARBA00022946"/>
    </source>
</evidence>
<evidence type="ECO:0000256" key="1">
    <source>
        <dbReference type="ARBA" id="ARBA00004637"/>
    </source>
</evidence>
<dbReference type="GO" id="GO:0005524">
    <property type="term" value="F:ATP binding"/>
    <property type="evidence" value="ECO:0007669"/>
    <property type="project" value="UniProtKB-KW"/>
</dbReference>
<comment type="similarity">
    <text evidence="2 13">Belongs to the Tim44 family.</text>
</comment>
<evidence type="ECO:0000313" key="17">
    <source>
        <dbReference type="EMBL" id="KIO20636.1"/>
    </source>
</evidence>
<reference evidence="17 18" key="1">
    <citation type="submission" date="2014-04" db="EMBL/GenBank/DDBJ databases">
        <authorList>
            <consortium name="DOE Joint Genome Institute"/>
            <person name="Kuo A."/>
            <person name="Girlanda M."/>
            <person name="Perotto S."/>
            <person name="Kohler A."/>
            <person name="Nagy L.G."/>
            <person name="Floudas D."/>
            <person name="Copeland A."/>
            <person name="Barry K.W."/>
            <person name="Cichocki N."/>
            <person name="Veneault-Fourrey C."/>
            <person name="LaButti K."/>
            <person name="Lindquist E.A."/>
            <person name="Lipzen A."/>
            <person name="Lundell T."/>
            <person name="Morin E."/>
            <person name="Murat C."/>
            <person name="Sun H."/>
            <person name="Tunlid A."/>
            <person name="Henrissat B."/>
            <person name="Grigoriev I.V."/>
            <person name="Hibbett D.S."/>
            <person name="Martin F."/>
            <person name="Nordberg H.P."/>
            <person name="Cantor M.N."/>
            <person name="Hua S.X."/>
        </authorList>
    </citation>
    <scope>NUCLEOTIDE SEQUENCE [LARGE SCALE GENOMIC DNA]</scope>
    <source>
        <strain evidence="17 18">MUT 4182</strain>
    </source>
</reference>
<dbReference type="GO" id="GO:0051087">
    <property type="term" value="F:protein-folding chaperone binding"/>
    <property type="evidence" value="ECO:0007669"/>
    <property type="project" value="InterPro"/>
</dbReference>
<dbReference type="InterPro" id="IPR032710">
    <property type="entry name" value="NTF2-like_dom_sf"/>
</dbReference>
<dbReference type="Pfam" id="PF04280">
    <property type="entry name" value="Tim44"/>
    <property type="match status" value="1"/>
</dbReference>
<protein>
    <recommendedName>
        <fullName evidence="12 13">Mitochondrial import inner membrane translocase subunit TIM44</fullName>
    </recommendedName>
</protein>
<evidence type="ECO:0000256" key="9">
    <source>
        <dbReference type="ARBA" id="ARBA00023010"/>
    </source>
</evidence>
<sequence length="444" mass="49655">MIRCAAREASARPLPSYLASPSAFRPSRATRASAFHSSSSRRDEIPRSPYQIFVETLKEELRKNKDLQDNVKQLQGDVDKLQDSESMKRAKEMYERARLTSSIKENPKLRAAAEELRKQGGKVSDAVGEALKSMEESEFMKGLVKASSAVASTVGTATAPIRNTTAYKALADTVVDALDDSISSKYGGYEDKEIRRKRRQDRLLKAGRGSGLQVGGQRATARGAVVLHKDAEKFEKWDRMKETNPVLKTLVGLRQQYDESENPLVASVRSVTERIGSLFDENETAQVIRAFRSLDPSFDMESFSRELREYIVPEVVDAYLSADKEALKMWCGEATYNVLWATMEQYLKQGLLSESRVIDIKHVEIAAGKMLEDDIPVVTVTFTTQEVLLFRNALSGEIVVGAEDRVEQCMYGAVVTRVESELDNPTTGGWKIIEMVRRSGRAYL</sequence>
<dbReference type="PANTHER" id="PTHR10721:SF1">
    <property type="entry name" value="MITOCHONDRIAL IMPORT INNER MEMBRANE TRANSLOCASE SUBUNIT TIM44"/>
    <property type="match status" value="1"/>
</dbReference>
<dbReference type="FunFam" id="3.10.450.240:FF:000002">
    <property type="entry name" value="Mitochondrial import inner membrane translocase subunit TIM44"/>
    <property type="match status" value="1"/>
</dbReference>
<dbReference type="PIRSF" id="PIRSF037871">
    <property type="entry name" value="TIM44"/>
    <property type="match status" value="1"/>
</dbReference>
<dbReference type="EMBL" id="KN823167">
    <property type="protein sequence ID" value="KIO20636.1"/>
    <property type="molecule type" value="Genomic_DNA"/>
</dbReference>
<dbReference type="InterPro" id="IPR007379">
    <property type="entry name" value="Tim44-like_dom"/>
</dbReference>
<dbReference type="GO" id="GO:0030150">
    <property type="term" value="P:protein import into mitochondrial matrix"/>
    <property type="evidence" value="ECO:0007669"/>
    <property type="project" value="InterPro"/>
</dbReference>
<keyword evidence="9 13" id="KW-0811">Translocation</keyword>
<dbReference type="InterPro" id="IPR017303">
    <property type="entry name" value="Tim44"/>
</dbReference>
<evidence type="ECO:0000256" key="4">
    <source>
        <dbReference type="ARBA" id="ARBA00022741"/>
    </source>
</evidence>